<evidence type="ECO:0000313" key="2">
    <source>
        <dbReference type="EMBL" id="OGW96927.1"/>
    </source>
</evidence>
<dbReference type="SUPFAM" id="SSF55021">
    <property type="entry name" value="ACT-like"/>
    <property type="match status" value="2"/>
</dbReference>
<accession>A0A1G1KVJ9</accession>
<feature type="domain" description="ACT" evidence="1">
    <location>
        <begin position="13"/>
        <end position="64"/>
    </location>
</feature>
<gene>
    <name evidence="2" type="ORF">A3G33_02900</name>
</gene>
<dbReference type="Gene3D" id="3.30.2130.10">
    <property type="entry name" value="VC0802-like"/>
    <property type="match status" value="1"/>
</dbReference>
<sequence>MARAFLVREIHCEANDEVGFLGRVVIALAQQNVSISHLSAYTAGETGYLQFIVREVDVDKAKEAVGYFIPKISVREALIVEFENKVGTLAPVAKLLGSNGIGINYVYGTSSDGFKIVGVFSTTDNQKASELINQDSGWAINK</sequence>
<name>A0A1G1KVJ9_9BACT</name>
<organism evidence="2 3">
    <name type="scientific">Candidatus Danuiimicrobium aquiferis</name>
    <dbReference type="NCBI Taxonomy" id="1801832"/>
    <lineage>
        <taxon>Bacteria</taxon>
        <taxon>Pseudomonadati</taxon>
        <taxon>Candidatus Omnitrophota</taxon>
        <taxon>Candidatus Danuiimicrobium</taxon>
    </lineage>
</organism>
<dbReference type="InterPro" id="IPR045865">
    <property type="entry name" value="ACT-like_dom_sf"/>
</dbReference>
<dbReference type="AlphaFoldDB" id="A0A1G1KVJ9"/>
<dbReference type="Pfam" id="PF01842">
    <property type="entry name" value="ACT"/>
    <property type="match status" value="1"/>
</dbReference>
<dbReference type="Proteomes" id="UP000178187">
    <property type="component" value="Unassembled WGS sequence"/>
</dbReference>
<protein>
    <recommendedName>
        <fullName evidence="1">ACT domain-containing protein</fullName>
    </recommendedName>
</protein>
<proteinExistence type="predicted"/>
<reference evidence="2 3" key="1">
    <citation type="journal article" date="2016" name="Nat. Commun.">
        <title>Thousands of microbial genomes shed light on interconnected biogeochemical processes in an aquifer system.</title>
        <authorList>
            <person name="Anantharaman K."/>
            <person name="Brown C.T."/>
            <person name="Hug L.A."/>
            <person name="Sharon I."/>
            <person name="Castelle C.J."/>
            <person name="Probst A.J."/>
            <person name="Thomas B.C."/>
            <person name="Singh A."/>
            <person name="Wilkins M.J."/>
            <person name="Karaoz U."/>
            <person name="Brodie E.L."/>
            <person name="Williams K.H."/>
            <person name="Hubbard S.S."/>
            <person name="Banfield J.F."/>
        </authorList>
    </citation>
    <scope>NUCLEOTIDE SEQUENCE [LARGE SCALE GENOMIC DNA]</scope>
</reference>
<dbReference type="EMBL" id="MHFR01000045">
    <property type="protein sequence ID" value="OGW96927.1"/>
    <property type="molecule type" value="Genomic_DNA"/>
</dbReference>
<comment type="caution">
    <text evidence="2">The sequence shown here is derived from an EMBL/GenBank/DDBJ whole genome shotgun (WGS) entry which is preliminary data.</text>
</comment>
<evidence type="ECO:0000259" key="1">
    <source>
        <dbReference type="Pfam" id="PF01842"/>
    </source>
</evidence>
<dbReference type="InterPro" id="IPR002912">
    <property type="entry name" value="ACT_dom"/>
</dbReference>
<dbReference type="CDD" id="cd02116">
    <property type="entry name" value="ACT"/>
    <property type="match status" value="1"/>
</dbReference>
<evidence type="ECO:0000313" key="3">
    <source>
        <dbReference type="Proteomes" id="UP000178187"/>
    </source>
</evidence>